<dbReference type="InterPro" id="IPR036890">
    <property type="entry name" value="HATPase_C_sf"/>
</dbReference>
<dbReference type="Proteomes" id="UP001165136">
    <property type="component" value="Unassembled WGS sequence"/>
</dbReference>
<proteinExistence type="predicted"/>
<sequence length="916" mass="97494">MSESAEVSAREEDPFETGALREAVLRAWRDSPTRLTEDTNVEHDLRVGAYRDRLFVELAQNAADAALTAGTPGTVRVSVVDGELRFANTGAPLDAPGVEALSSLRASAKQAGTVGQFGVGFAAVLAVSTEPRVISRTGGVAFSESRTREAIGTAGDVPVLRLPWPVDEQPPEGFDTEVRLPLLAAIDPDDLLDRLAVEVEDLLLALPWLARFEVDGVVWTRSEVDGEVVLATPEDVRRWLTRSGPGWLWAVPVEDGPVPLERDVLHAPTPTDERLSLPARLIASVPLEPSRRRLLPDAGAALEAAARGYPELVRALPPDDRLTLVPKAGFPLSEADGRLREFVVRQLTEQPWLPAAGGGELAGSGARVLGVESPVLIGLLAPIVPRLVTACGPEPARVLAAVGAERLDLPELIEMLTGVDRPPPWWRSLFDELQTLLEAHAVSADDLGALPVPLADGRTVPGPRGALLFGGELLELLARAEVTGLRLVHPDAAHPLLLRLGASRAEAAEVLDAPALREAVDRSVEDAQSGLDILPLVEAVLRLASEASASGLGALALPASDGWRRADELVLPTSPILEVLDPDALEGDGPLSVLDADFADEWPAETLTRVGVLDGFVVTEGEIRDLDLVADDAWPQALRLLAGQRETWQALTGPAGQWLARNAVLAGRAPEDWRLPDASALAGLYDPVPDVGVRLDVLAAVGVRAELTVADLDDAADLLDRLGDQARTIAPGLTSRAYAAVVDADLEWPDLDPPERVRALDGTVLDAEDAAVLDRPWLIAVWPSAGLVATAPGRAETLAELLDVPLLSELVSARVPDDGEYVPWSELTAITMVAELLDIPVPDGGVVVHEELVVEVDGVKHAAPWWVQSGSFHGEQHAEDTPFGLARAFSWATGRWSDRHLITALLEDPDPAASLA</sequence>
<reference evidence="1" key="1">
    <citation type="submission" date="2023-03" db="EMBL/GenBank/DDBJ databases">
        <title>Amycolatopsis taiwanensis NBRC 103393.</title>
        <authorList>
            <person name="Ichikawa N."/>
            <person name="Sato H."/>
            <person name="Tonouchi N."/>
        </authorList>
    </citation>
    <scope>NUCLEOTIDE SEQUENCE</scope>
    <source>
        <strain evidence="1">NBRC 103393</strain>
    </source>
</reference>
<name>A0A9W6VJ58_9PSEU</name>
<dbReference type="SUPFAM" id="SSF55874">
    <property type="entry name" value="ATPase domain of HSP90 chaperone/DNA topoisomerase II/histidine kinase"/>
    <property type="match status" value="1"/>
</dbReference>
<organism evidence="1 2">
    <name type="scientific">Amycolatopsis taiwanensis</name>
    <dbReference type="NCBI Taxonomy" id="342230"/>
    <lineage>
        <taxon>Bacteria</taxon>
        <taxon>Bacillati</taxon>
        <taxon>Actinomycetota</taxon>
        <taxon>Actinomycetes</taxon>
        <taxon>Pseudonocardiales</taxon>
        <taxon>Pseudonocardiaceae</taxon>
        <taxon>Amycolatopsis</taxon>
    </lineage>
</organism>
<dbReference type="RefSeq" id="WP_285488849.1">
    <property type="nucleotide sequence ID" value="NZ_BSTI01000015.1"/>
</dbReference>
<dbReference type="AlphaFoldDB" id="A0A9W6VJ58"/>
<comment type="caution">
    <text evidence="1">The sequence shown here is derived from an EMBL/GenBank/DDBJ whole genome shotgun (WGS) entry which is preliminary data.</text>
</comment>
<evidence type="ECO:0000313" key="2">
    <source>
        <dbReference type="Proteomes" id="UP001165136"/>
    </source>
</evidence>
<evidence type="ECO:0000313" key="1">
    <source>
        <dbReference type="EMBL" id="GLY69174.1"/>
    </source>
</evidence>
<protein>
    <submittedName>
        <fullName evidence="1">Molecular chaperone Hsp90</fullName>
    </submittedName>
</protein>
<dbReference type="EMBL" id="BSTI01000015">
    <property type="protein sequence ID" value="GLY69174.1"/>
    <property type="molecule type" value="Genomic_DNA"/>
</dbReference>
<accession>A0A9W6VJ58</accession>
<keyword evidence="2" id="KW-1185">Reference proteome</keyword>
<gene>
    <name evidence="1" type="ORF">Atai01_57930</name>
</gene>
<dbReference type="NCBIfam" id="NF047352">
    <property type="entry name" value="P_loop_sacsin"/>
    <property type="match status" value="1"/>
</dbReference>